<name>A0A6A7MVC7_9BURK</name>
<proteinExistence type="predicted"/>
<organism evidence="1 2">
    <name type="scientific">Rugamonas aquatica</name>
    <dbReference type="NCBI Taxonomy" id="2743357"/>
    <lineage>
        <taxon>Bacteria</taxon>
        <taxon>Pseudomonadati</taxon>
        <taxon>Pseudomonadota</taxon>
        <taxon>Betaproteobacteria</taxon>
        <taxon>Burkholderiales</taxon>
        <taxon>Oxalobacteraceae</taxon>
        <taxon>Telluria group</taxon>
        <taxon>Rugamonas</taxon>
    </lineage>
</organism>
<accession>A0A6A7MVC7</accession>
<protein>
    <submittedName>
        <fullName evidence="1">Uncharacterized protein</fullName>
    </submittedName>
</protein>
<dbReference type="Proteomes" id="UP000440498">
    <property type="component" value="Unassembled WGS sequence"/>
</dbReference>
<dbReference type="RefSeq" id="WP_152836417.1">
    <property type="nucleotide sequence ID" value="NZ_WHUG01000001.1"/>
</dbReference>
<evidence type="ECO:0000313" key="2">
    <source>
        <dbReference type="Proteomes" id="UP000440498"/>
    </source>
</evidence>
<comment type="caution">
    <text evidence="1">The sequence shown here is derived from an EMBL/GenBank/DDBJ whole genome shotgun (WGS) entry which is preliminary data.</text>
</comment>
<keyword evidence="2" id="KW-1185">Reference proteome</keyword>
<dbReference type="AlphaFoldDB" id="A0A6A7MVC7"/>
<gene>
    <name evidence="1" type="ORF">GEV02_02870</name>
</gene>
<evidence type="ECO:0000313" key="1">
    <source>
        <dbReference type="EMBL" id="MQA37082.1"/>
    </source>
</evidence>
<dbReference type="EMBL" id="WHUG01000001">
    <property type="protein sequence ID" value="MQA37082.1"/>
    <property type="molecule type" value="Genomic_DNA"/>
</dbReference>
<sequence length="187" mass="19971">MLMTIPSLSTCQLAKQLLSPGPLDNGLASGVFVQVRSNEESAQFFWDLAPMLQAGGMCVAVVDAAHLMVEDGLPHLVQVLRAQCGIECPPVERMGELTLADVLADVTHRRSSTVTLLLGGAQRLPAEPGERVMKAMKSARDRVNLDPACTGRFLLVATWILPANPSQYVENASSAFYGATAVTLAHT</sequence>
<reference evidence="1 2" key="1">
    <citation type="submission" date="2019-10" db="EMBL/GenBank/DDBJ databases">
        <title>Two novel species isolated from a subtropical stream in China.</title>
        <authorList>
            <person name="Lu H."/>
        </authorList>
    </citation>
    <scope>NUCLEOTIDE SEQUENCE [LARGE SCALE GENOMIC DNA]</scope>
    <source>
        <strain evidence="1 2">FT29W</strain>
    </source>
</reference>